<proteinExistence type="predicted"/>
<evidence type="ECO:0000313" key="1">
    <source>
        <dbReference type="EMBL" id="CCI16140.1"/>
    </source>
</evidence>
<dbReference type="HOGENOM" id="CLU_3137679_0_0_3"/>
<evidence type="ECO:0000313" key="2">
    <source>
        <dbReference type="Proteomes" id="UP000003613"/>
    </source>
</evidence>
<protein>
    <submittedName>
        <fullName evidence="1">Uncharacterized protein</fullName>
    </submittedName>
</protein>
<accession>I4H266</accession>
<gene>
    <name evidence="1" type="ORF">MICAF_1780003</name>
</gene>
<dbReference type="Proteomes" id="UP000003613">
    <property type="component" value="Unassembled WGS sequence"/>
</dbReference>
<organism evidence="1 2">
    <name type="scientific">Microcystis aeruginosa PCC 9807</name>
    <dbReference type="NCBI Taxonomy" id="1160283"/>
    <lineage>
        <taxon>Bacteria</taxon>
        <taxon>Bacillati</taxon>
        <taxon>Cyanobacteriota</taxon>
        <taxon>Cyanophyceae</taxon>
        <taxon>Oscillatoriophycideae</taxon>
        <taxon>Chroococcales</taxon>
        <taxon>Microcystaceae</taxon>
        <taxon>Microcystis</taxon>
    </lineage>
</organism>
<reference evidence="1 2" key="1">
    <citation type="submission" date="2012-04" db="EMBL/GenBank/DDBJ databases">
        <authorList>
            <person name="Genoscope - CEA"/>
        </authorList>
    </citation>
    <scope>NUCLEOTIDE SEQUENCE [LARGE SCALE GENOMIC DNA]</scope>
    <source>
        <strain evidence="1 2">9807</strain>
    </source>
</reference>
<name>I4H266_MICAE</name>
<dbReference type="EMBL" id="CAIM01000088">
    <property type="protein sequence ID" value="CCI16140.1"/>
    <property type="molecule type" value="Genomic_DNA"/>
</dbReference>
<dbReference type="AlphaFoldDB" id="I4H266"/>
<sequence>MFRKGFKKPDLFDKPGFWIIFDPLCQGATLEPNINESTSNNREQKIYQK</sequence>
<comment type="caution">
    <text evidence="1">The sequence shown here is derived from an EMBL/GenBank/DDBJ whole genome shotgun (WGS) entry which is preliminary data.</text>
</comment>